<dbReference type="FunFam" id="1.10.8.720:FF:000001">
    <property type="entry name" value="dynein heavy chain 7, axonemal"/>
    <property type="match status" value="1"/>
</dbReference>
<dbReference type="FunFam" id="3.40.50.300:FF:000362">
    <property type="entry name" value="Dynein, axonemal, heavy chain 6"/>
    <property type="match status" value="1"/>
</dbReference>
<keyword evidence="9" id="KW-0493">Microtubule</keyword>
<dbReference type="GO" id="GO:0005874">
    <property type="term" value="C:microtubule"/>
    <property type="evidence" value="ECO:0007669"/>
    <property type="project" value="UniProtKB-KW"/>
</dbReference>
<dbReference type="GO" id="GO:0005739">
    <property type="term" value="C:mitochondrion"/>
    <property type="evidence" value="ECO:0007669"/>
    <property type="project" value="UniProtKB-SubCell"/>
</dbReference>
<evidence type="ECO:0000256" key="20">
    <source>
        <dbReference type="ARBA" id="ARBA00023175"/>
    </source>
</evidence>
<dbReference type="Pfam" id="PF12775">
    <property type="entry name" value="AAA_7"/>
    <property type="match status" value="1"/>
</dbReference>
<keyword evidence="22" id="KW-0966">Cell projection</keyword>
<dbReference type="Gene3D" id="1.20.920.20">
    <property type="match status" value="1"/>
</dbReference>
<dbReference type="Pfam" id="PF08393">
    <property type="entry name" value="DHC_N2"/>
    <property type="match status" value="1"/>
</dbReference>
<dbReference type="InterPro" id="IPR027417">
    <property type="entry name" value="P-loop_NTPase"/>
</dbReference>
<dbReference type="InterPro" id="IPR035706">
    <property type="entry name" value="AAA_9"/>
</dbReference>
<evidence type="ECO:0000256" key="21">
    <source>
        <dbReference type="ARBA" id="ARBA00023212"/>
    </source>
</evidence>
<evidence type="ECO:0000313" key="31">
    <source>
        <dbReference type="EMBL" id="CAF0897852.1"/>
    </source>
</evidence>
<dbReference type="FunFam" id="3.40.50.1970:FF:000003">
    <property type="entry name" value="Alcohol dehydrogenase, iron-containing"/>
    <property type="match status" value="1"/>
</dbReference>
<dbReference type="Pfam" id="PF03028">
    <property type="entry name" value="Dynein_heavy"/>
    <property type="match status" value="1"/>
</dbReference>
<dbReference type="Gene3D" id="1.20.140.100">
    <property type="entry name" value="Dynein heavy chain, N-terminal domain 2"/>
    <property type="match status" value="1"/>
</dbReference>
<dbReference type="InterPro" id="IPR042157">
    <property type="entry name" value="HOT"/>
</dbReference>
<evidence type="ECO:0000256" key="19">
    <source>
        <dbReference type="ARBA" id="ARBA00023128"/>
    </source>
</evidence>
<dbReference type="FunFam" id="3.40.50.300:FF:000223">
    <property type="entry name" value="Dynein heavy chain 3, axonemal"/>
    <property type="match status" value="1"/>
</dbReference>
<organism evidence="31 32">
    <name type="scientific">Adineta steineri</name>
    <dbReference type="NCBI Taxonomy" id="433720"/>
    <lineage>
        <taxon>Eukaryota</taxon>
        <taxon>Metazoa</taxon>
        <taxon>Spiralia</taxon>
        <taxon>Gnathifera</taxon>
        <taxon>Rotifera</taxon>
        <taxon>Eurotatoria</taxon>
        <taxon>Bdelloidea</taxon>
        <taxon>Adinetida</taxon>
        <taxon>Adinetidae</taxon>
        <taxon>Adineta</taxon>
    </lineage>
</organism>
<dbReference type="FunFam" id="1.20.140.100:FF:000004">
    <property type="entry name" value="Dynein axonemal heavy chain 6"/>
    <property type="match status" value="1"/>
</dbReference>
<evidence type="ECO:0000256" key="6">
    <source>
        <dbReference type="ARBA" id="ARBA00010005"/>
    </source>
</evidence>
<dbReference type="InterPro" id="IPR035699">
    <property type="entry name" value="AAA_6"/>
</dbReference>
<comment type="similarity">
    <text evidence="6">Belongs to the iron-containing alcohol dehydrogenase family. Hydroxyacid-oxoacid transhydrogenase subfamily.</text>
</comment>
<comment type="catalytic activity">
    <reaction evidence="1">
        <text>(S)-3-hydroxybutanoate + 2-oxoglutarate = (R)-2-hydroxyglutarate + acetoacetate</text>
        <dbReference type="Rhea" id="RHEA:23048"/>
        <dbReference type="ChEBI" id="CHEBI:11047"/>
        <dbReference type="ChEBI" id="CHEBI:13705"/>
        <dbReference type="ChEBI" id="CHEBI:15801"/>
        <dbReference type="ChEBI" id="CHEBI:16810"/>
        <dbReference type="EC" id="1.1.99.24"/>
    </reaction>
</comment>
<dbReference type="FunFam" id="1.10.8.710:FF:000004">
    <property type="entry name" value="Dynein axonemal heavy chain 6"/>
    <property type="match status" value="1"/>
</dbReference>
<keyword evidence="13" id="KW-0282">Flagellum</keyword>
<keyword evidence="14" id="KW-0809">Transit peptide</keyword>
<dbReference type="InterPro" id="IPR041466">
    <property type="entry name" value="Dynein_AAA5_ext"/>
</dbReference>
<dbReference type="InterPro" id="IPR042228">
    <property type="entry name" value="Dynein_linker_3"/>
</dbReference>
<dbReference type="Gene3D" id="1.10.8.720">
    <property type="entry name" value="Region D6 of dynein motor"/>
    <property type="match status" value="1"/>
</dbReference>
<dbReference type="InterPro" id="IPR041658">
    <property type="entry name" value="AAA_lid_11"/>
</dbReference>
<dbReference type="FunFam" id="1.10.8.1220:FF:000001">
    <property type="entry name" value="Dynein axonemal heavy chain 5"/>
    <property type="match status" value="1"/>
</dbReference>
<evidence type="ECO:0000256" key="3">
    <source>
        <dbReference type="ARBA" id="ARBA00004230"/>
    </source>
</evidence>
<dbReference type="Gene3D" id="1.20.1270.280">
    <property type="match status" value="1"/>
</dbReference>
<comment type="subcellular location">
    <subcellularLocation>
        <location evidence="3">Cell projection</location>
        <location evidence="3">Cilium</location>
        <location evidence="3">Flagellum</location>
    </subcellularLocation>
    <subcellularLocation>
        <location evidence="4">Cytoplasm</location>
        <location evidence="4">Cytoskeleton</location>
        <location evidence="4">Cilium axoneme</location>
    </subcellularLocation>
    <subcellularLocation>
        <location evidence="2">Mitochondrion</location>
    </subcellularLocation>
</comment>
<dbReference type="EMBL" id="CAJNOI010000035">
    <property type="protein sequence ID" value="CAF0897852.1"/>
    <property type="molecule type" value="Genomic_DNA"/>
</dbReference>
<evidence type="ECO:0000256" key="25">
    <source>
        <dbReference type="ARBA" id="ARBA00071816"/>
    </source>
</evidence>
<dbReference type="SMART" id="SM00382">
    <property type="entry name" value="AAA"/>
    <property type="match status" value="2"/>
</dbReference>
<dbReference type="Gene3D" id="1.10.8.710">
    <property type="match status" value="1"/>
</dbReference>
<dbReference type="Pfam" id="PF18198">
    <property type="entry name" value="AAA_lid_11"/>
    <property type="match status" value="1"/>
</dbReference>
<evidence type="ECO:0000313" key="32">
    <source>
        <dbReference type="Proteomes" id="UP000663877"/>
    </source>
</evidence>
<dbReference type="InterPro" id="IPR001670">
    <property type="entry name" value="ADH_Fe/GldA"/>
</dbReference>
<keyword evidence="11" id="KW-0547">Nucleotide-binding</keyword>
<evidence type="ECO:0000256" key="11">
    <source>
        <dbReference type="ARBA" id="ARBA00022741"/>
    </source>
</evidence>
<dbReference type="Gene3D" id="1.10.472.130">
    <property type="match status" value="1"/>
</dbReference>
<dbReference type="GO" id="GO:0047988">
    <property type="term" value="F:hydroxyacid-oxoacid transhydrogenase activity"/>
    <property type="evidence" value="ECO:0007669"/>
    <property type="project" value="UniProtKB-EC"/>
</dbReference>
<evidence type="ECO:0000256" key="2">
    <source>
        <dbReference type="ARBA" id="ARBA00004173"/>
    </source>
</evidence>
<evidence type="ECO:0000256" key="28">
    <source>
        <dbReference type="SAM" id="Coils"/>
    </source>
</evidence>
<dbReference type="CDD" id="cd08190">
    <property type="entry name" value="HOT"/>
    <property type="match status" value="1"/>
</dbReference>
<dbReference type="Gene3D" id="3.40.50.1970">
    <property type="match status" value="1"/>
</dbReference>
<dbReference type="PANTHER" id="PTHR22878:SF66">
    <property type="entry name" value="DYNEIN AXONEMAL HEAVY CHAIN 7"/>
    <property type="match status" value="1"/>
</dbReference>
<evidence type="ECO:0000259" key="30">
    <source>
        <dbReference type="SMART" id="SM00382"/>
    </source>
</evidence>
<dbReference type="InterPro" id="IPR024317">
    <property type="entry name" value="Dynein_heavy_chain_D4_dom"/>
</dbReference>
<dbReference type="GO" id="GO:0005524">
    <property type="term" value="F:ATP binding"/>
    <property type="evidence" value="ECO:0007669"/>
    <property type="project" value="UniProtKB-KW"/>
</dbReference>
<feature type="region of interest" description="Disordered" evidence="29">
    <location>
        <begin position="1"/>
        <end position="26"/>
    </location>
</feature>
<name>A0A813ZFT3_9BILA</name>
<feature type="domain" description="AAA+ ATPase" evidence="30">
    <location>
        <begin position="1975"/>
        <end position="2123"/>
    </location>
</feature>
<keyword evidence="10" id="KW-0677">Repeat</keyword>
<evidence type="ECO:0000256" key="7">
    <source>
        <dbReference type="ARBA" id="ARBA00013182"/>
    </source>
</evidence>
<evidence type="ECO:0000256" key="29">
    <source>
        <dbReference type="SAM" id="MobiDB-lite"/>
    </source>
</evidence>
<keyword evidence="19" id="KW-0496">Mitochondrion</keyword>
<dbReference type="FunFam" id="3.40.50.300:FF:002141">
    <property type="entry name" value="Dynein heavy chain"/>
    <property type="match status" value="1"/>
</dbReference>
<gene>
    <name evidence="31" type="ORF">BJG266_LOCUS10311</name>
</gene>
<dbReference type="FunFam" id="3.20.180.20:FF:000003">
    <property type="entry name" value="Dynein heavy chain 12, axonemal"/>
    <property type="match status" value="1"/>
</dbReference>
<feature type="coiled-coil region" evidence="28">
    <location>
        <begin position="2836"/>
        <end position="2884"/>
    </location>
</feature>
<dbReference type="GO" id="GO:0045505">
    <property type="term" value="F:dynein intermediate chain binding"/>
    <property type="evidence" value="ECO:0007669"/>
    <property type="project" value="InterPro"/>
</dbReference>
<evidence type="ECO:0000256" key="17">
    <source>
        <dbReference type="ARBA" id="ARBA00023054"/>
    </source>
</evidence>
<keyword evidence="18" id="KW-0969">Cilium</keyword>
<dbReference type="InterPro" id="IPR041589">
    <property type="entry name" value="DNAH3_AAA_lid_1"/>
</dbReference>
<evidence type="ECO:0000256" key="26">
    <source>
        <dbReference type="ARBA" id="ARBA00078543"/>
    </source>
</evidence>
<dbReference type="Gene3D" id="1.20.58.1120">
    <property type="match status" value="1"/>
</dbReference>
<evidence type="ECO:0000256" key="12">
    <source>
        <dbReference type="ARBA" id="ARBA00022840"/>
    </source>
</evidence>
<dbReference type="Gene3D" id="1.20.1090.10">
    <property type="entry name" value="Dehydroquinate synthase-like - alpha domain"/>
    <property type="match status" value="1"/>
</dbReference>
<dbReference type="InterPro" id="IPR026983">
    <property type="entry name" value="DHC"/>
</dbReference>
<reference evidence="31" key="1">
    <citation type="submission" date="2021-02" db="EMBL/GenBank/DDBJ databases">
        <authorList>
            <person name="Nowell W R."/>
        </authorList>
    </citation>
    <scope>NUCLEOTIDE SEQUENCE</scope>
</reference>
<dbReference type="Pfam" id="PF12774">
    <property type="entry name" value="AAA_6"/>
    <property type="match status" value="1"/>
</dbReference>
<keyword evidence="16" id="KW-0243">Dynein</keyword>
<evidence type="ECO:0000256" key="24">
    <source>
        <dbReference type="ARBA" id="ARBA00062885"/>
    </source>
</evidence>
<dbReference type="GO" id="GO:0005858">
    <property type="term" value="C:axonemal dynein complex"/>
    <property type="evidence" value="ECO:0007669"/>
    <property type="project" value="UniProtKB-ARBA"/>
</dbReference>
<dbReference type="FunFam" id="1.10.472.130:FF:000005">
    <property type="entry name" value="Dynein axonemal heavy chain 7"/>
    <property type="match status" value="1"/>
</dbReference>
<dbReference type="Pfam" id="PF12780">
    <property type="entry name" value="AAA_8"/>
    <property type="match status" value="1"/>
</dbReference>
<dbReference type="Gene3D" id="3.40.50.300">
    <property type="entry name" value="P-loop containing nucleotide triphosphate hydrolases"/>
    <property type="match status" value="5"/>
</dbReference>
<dbReference type="GO" id="GO:0046872">
    <property type="term" value="F:metal ion binding"/>
    <property type="evidence" value="ECO:0007669"/>
    <property type="project" value="InterPro"/>
</dbReference>
<dbReference type="Pfam" id="PF00465">
    <property type="entry name" value="Fe-ADH"/>
    <property type="match status" value="1"/>
</dbReference>
<dbReference type="Pfam" id="PF12777">
    <property type="entry name" value="MT"/>
    <property type="match status" value="1"/>
</dbReference>
<dbReference type="FunFam" id="1.10.287.2620:FF:000002">
    <property type="entry name" value="Dynein heavy chain 2, axonemal"/>
    <property type="match status" value="1"/>
</dbReference>
<dbReference type="FunFam" id="1.20.920.30:FF:000002">
    <property type="entry name" value="Dynein axonemal heavy chain 3"/>
    <property type="match status" value="1"/>
</dbReference>
<dbReference type="InterPro" id="IPR043157">
    <property type="entry name" value="Dynein_AAA1S"/>
</dbReference>
<evidence type="ECO:0000256" key="27">
    <source>
        <dbReference type="ARBA" id="ARBA00082102"/>
    </source>
</evidence>
<dbReference type="FunFam" id="1.20.1090.10:FF:000003">
    <property type="entry name" value="Probable hydroxyacid-oxoacid transhydrogenase, mitochondrial"/>
    <property type="match status" value="1"/>
</dbReference>
<dbReference type="SUPFAM" id="SSF52540">
    <property type="entry name" value="P-loop containing nucleoside triphosphate hydrolases"/>
    <property type="match status" value="4"/>
</dbReference>
<dbReference type="FunFam" id="1.20.920.20:FF:000006">
    <property type="entry name" value="Dynein, axonemal, heavy chain 6"/>
    <property type="match status" value="1"/>
</dbReference>
<dbReference type="Pfam" id="PF12781">
    <property type="entry name" value="AAA_9"/>
    <property type="match status" value="1"/>
</dbReference>
<proteinExistence type="inferred from homology"/>
<dbReference type="InterPro" id="IPR024743">
    <property type="entry name" value="Dynein_HC_stalk"/>
</dbReference>
<dbReference type="GO" id="GO:0031514">
    <property type="term" value="C:motile cilium"/>
    <property type="evidence" value="ECO:0007669"/>
    <property type="project" value="UniProtKB-SubCell"/>
</dbReference>
<dbReference type="PANTHER" id="PTHR22878">
    <property type="entry name" value="DYNEIN HEAVY CHAIN 6, AXONEMAL-LIKE-RELATED"/>
    <property type="match status" value="1"/>
</dbReference>
<dbReference type="InterPro" id="IPR003593">
    <property type="entry name" value="AAA+_ATPase"/>
</dbReference>
<evidence type="ECO:0000256" key="18">
    <source>
        <dbReference type="ARBA" id="ARBA00023069"/>
    </source>
</evidence>
<dbReference type="Gene3D" id="1.20.920.30">
    <property type="match status" value="1"/>
</dbReference>
<protein>
    <recommendedName>
        <fullName evidence="25">Dynein axonemal heavy chain 7</fullName>
        <ecNumber evidence="7">1.1.99.24</ecNumber>
    </recommendedName>
    <alternativeName>
        <fullName evidence="27">Axonemal beta dynein heavy chain 7</fullName>
    </alternativeName>
    <alternativeName>
        <fullName evidence="26">Ciliary dynein heavy chain 7</fullName>
    </alternativeName>
</protein>
<accession>A0A813ZFT3</accession>
<dbReference type="InterPro" id="IPR042219">
    <property type="entry name" value="AAA_lid_11_sf"/>
</dbReference>
<feature type="coiled-coil region" evidence="28">
    <location>
        <begin position="673"/>
        <end position="733"/>
    </location>
</feature>
<dbReference type="Pfam" id="PF25137">
    <property type="entry name" value="ADH_Fe_C"/>
    <property type="match status" value="1"/>
</dbReference>
<evidence type="ECO:0000256" key="4">
    <source>
        <dbReference type="ARBA" id="ARBA00004430"/>
    </source>
</evidence>
<dbReference type="InterPro" id="IPR004273">
    <property type="entry name" value="Dynein_heavy_D6_P-loop"/>
</dbReference>
<dbReference type="InterPro" id="IPR042222">
    <property type="entry name" value="Dynein_2_N"/>
</dbReference>
<evidence type="ECO:0000256" key="15">
    <source>
        <dbReference type="ARBA" id="ARBA00023002"/>
    </source>
</evidence>
<feature type="domain" description="AAA+ ATPase" evidence="30">
    <location>
        <begin position="1311"/>
        <end position="1450"/>
    </location>
</feature>
<evidence type="ECO:0000256" key="22">
    <source>
        <dbReference type="ARBA" id="ARBA00023273"/>
    </source>
</evidence>
<dbReference type="GO" id="GO:0003341">
    <property type="term" value="P:cilium movement"/>
    <property type="evidence" value="ECO:0007669"/>
    <property type="project" value="UniProtKB-ARBA"/>
</dbReference>
<dbReference type="FunFam" id="3.40.50.300:FF:001328">
    <property type="entry name" value="Dynein heavy chain 6, axonemal"/>
    <property type="match status" value="1"/>
</dbReference>
<dbReference type="Gene3D" id="1.10.8.1220">
    <property type="match status" value="1"/>
</dbReference>
<comment type="subunit">
    <text evidence="24">The dynein complex consists of at least two heavy chains and a number of intermediate and light chains.</text>
</comment>
<dbReference type="GO" id="GO:0004022">
    <property type="term" value="F:alcohol dehydrogenase (NAD+) activity"/>
    <property type="evidence" value="ECO:0007669"/>
    <property type="project" value="InterPro"/>
</dbReference>
<sequence length="4342" mass="495328">MADIQNRIGLRGEGTKGKGTNDPAKFLPQLPEVRVKPQWTTPRPPLFVPGKSKLNEVATENERFLQELLENDPKRKRLHGPVRSPDAKALEVAHRKMVDTKKQREDFRKALVDIVTHTENNGGNDLNDLYMNENDNPPGSSEMLTSVEKDILRYHFYVRNGIDTEYVAELDEHRINDTLARLPNDLRQSWEPLVNTLTDEMKEDYLLSVKKAIVDFVLRDPHEAQQEPKEETLPHRQEIAILPKPWHAAFVNAQKFIEKNLHSINPAMAQVLSMWHKNVFKKLRIIDCDEFRERTEAIELSTFHTVCKRHMDSAREQLAKRWISDIQTVFYQGHKRGIVPSQDDPKFRSFFNTVATLMTQCLQDMALFTIDDYTNLLITPPESIENYEHSGFIVNMFLSDEGIKFEPSLSDFETVFLSMYDLIIAKCSNLPRIESKLFSDRAANQNDSQNLTPVILSSILETHKERVREMLQLEFEGPTEHASTFEPYNVLITKQADADVEQFLSEEHSFNGYIQEVLKYKGKIDEITYGLEKIVRRGMFEIHCNDLIRSLAKRAEVCMNRLLERMVKVHRELGEELIGQFERIAEQAVRTPMSTAELMEIVAFLTKSKTQTIPDLEKRLVQAKDELLFLLDHTELPPADLRLNTQMFSWIERMPAAFEEHATIAKEKTEQFKEGLTLKRERFVEELDNYAKQVEELQEMGNIKELPRYYKKAQYLEQKLTQAADRIEQFNIEEEAFKWDTTSYPIRQQTLNQLQPYLKLYETGVEFTNKLVDWTEGPRSKVQPDVVEQDVGNYERQLFKLERQFNNSPQPRKMANRLRIQVGEFKEKMPLIQTLFNPGLRDRHWEQISAIIGRPFKPDDDTNLNKVIEMDLMSHIPKLEQISEAASKEFSLEKAMEKMKKDWQNIEFSIIPYRETGTYVLSAVDDIQLLLDDHIVKTQTMKGSPYIGPFQKEILDWERIMTMMQDILDVWLTVQKNWLYLEPIFSSPDIMAQMPEEGRRFASVDKTWRELMKTCLEDKHALVIVKIDKMLEKLKKSDASLELILKGLNAYLEKKRLFFARFFFLSNEELLEILSETKDPTRVQPHLRKCFEGIDKVQFTESLDITHMKSSEGEIVELKETISTSKARGQVEKWLSELESIMITSVHKVIADSMVDYQKKRRVLWVRSWMGQAVLAVSMYYWTMHIHRSIVEGQAALEAYLQLNNDQINEIVELVRGKLSEQNRATFEALVVLDVHARDVLTTLVDAKVSKEDDFLWLAQLRYYWEEESLLTRMINASLKYGYEYLGNSSRLVITPLTDRCYRTLFSALHLHLGGAPEGPAGTGKTETTKDLAKAVAKQCIVFNCSDAMDYKALGKFFKGLASCGAWSCFDEFNRIDLEVLSVVAQQILIIQRGITSGADMIHFEGTDIRLDPTCATFITMNPGYAGRSELPDNLKALFRPVAMMVPDYSMIGEIKLYSSGFVNARPLAVKIVATYRLCSEQLSSQHHYDYGMRAVISVLIAAKNLKLKYPDQNEDILVLRSIIDVNLPKFLAGDLPLFAGITSDLFPGVKLPTPDYEHMNIAVEQACKDSNLQCTPFFLEKIQQIYEMMIVRHGFMIVGGPMGGKTSAYRTLASALAILHEKGQMDENKAEYTVINPKSVTIGQLYGQFDPVSHEWSDGVLAVNYRKFAISTTPDRKWLLFDGPVDAIWIENMNTVLDDNKKLCLNSGEIIQLAKTTNLVFEPMDLEQASPATVSRCGMIYMEPASLGWRPIFTSWLNMAPPTLNESHKKLIVELFERFIDPCIAYLRKGGLKELSPTSDSNLVRSLMNILDCQFDKFEDPKKVASYVTKEIFAWIEGMFLFALIWSIGITGDTNSRVKFDLFLRKIIASGINDEEKKDYGLLDSVPPPPKPYTAVLPDNLTIYHYQFVSEQPEDDSNQEKPADAEEGNQYWVPWSYQLHSVPPISKDTLFNEIIVETLDTVRFTTLLNMLITHQKSVLVVGPTGTGKSAYIIEYLLRKCDKAVYKPIFINFSAQTSAGQSQDIIMSKLDKRRKGVYGPPVGQKCVVFVDDLNMPQVEAYGAQPPIELLRQWLDHGNWYDRKDQSRIGLTDMQLICAMGPPGGGRNAVTARFLRHFNTLGINEFDDKVLTTIFTKIMEWHISTKNFNDQFKLVIPMIVQATLNIYKAALLALLPTPAKSHYLFNLRDFSRVIQGLSLSDPESCPDPAAMKRNWIHEILRVFYDRLIDDEDRKWLYEQVIKTSKEVLRENFHQLLGHLDVEKSGTVSEDNLRSLIYCDFGDPKNDQKRYLEVTNLEQLRTVSETYLEEFNQMSKKPMNLVLFRFAIEHVSRVSRIIKQPRSHALLVGVGGSGRQSLTRLAAHMSEMDTFQVEISKSYTTNEWREDLKRALRKATETDNHLVFLFCDTQIKDESFLEDVNNLLNSGEVPNLFPADEKAEICDKMRILDRQRDKSKQTDGSPLALFNMFIQRCRDQLHIVLAMSPIGDAFRSRLRKFPSLVNCCTIDWFQSWPEDALEAVAQKFLEETDMTDEERRSCIDICKYFHVSTQTVSKRFLAELDRHNYVTPTSYLELINTFKNLLEKRRSALLAARTRYEVGLEKLENAASQVGKMQKTLENLQPQLVEMDKKVDETLVIVEKEKTEAVKQEQFVRVDEEKANEQKAGADKIKAECDLELEAAMPAFKKATEALNTIKPEQIAEMKAMKNPPGAVKTVMEAICILLGEQAEKVVDPATGQRKDDWWKTSVRVLGTSGFLKTLLTYKRDEIPPQLMKKIRDKYVPDPNFQPEKVETVSQACAGLAKWTMAMDKYDVVAKIVAPKKLALAAAEAQVASAEAILVEKRAHLRTVQEKLAVLQRNLDANLAKKDELSKQVADCKTKLTRAETLIGGLGGEKTRWMQAAKDLTHQYDNLIGDILLSSGIIAYLGAFTAVFRQDMINEWNKLIEERNLPRSAVFSLVGTLGEPVVIRAWNIAGLPSDAFSVENGIIQSNSRRWPLMIDPQGQANKWIKNMEKPKNLHIIKPSDSDYVRVLENCIQFGHPVLMENVGEEIDPMLEPLLLKQTFKQGGSLCIKLGDSVIEYSPDFRFYMTTKLRNPHYLPETAVKVVLLNFMITFEGLQDQILGIVVARERPELEEEKNSLIIQGAENKRMLKEIEDKILEVLSSSSGNILEDEAAINVLSSSKLLANDISEKQLVAEETEKKIDAARLGYTPIAVHSTILFFSIADLANIEPMYQYSLTWFVNLFIASIENSEKSDVLETRLANLRNHFTYSLYSNICRSLFEKDKLLFSFLLCVNLLKYDKKIDDEEWRFLLTGGVALTNTFSNPTAWLPVKSWDELVRLDELTVFKDIRKNFLAQKDAWKIVYDSLEPHKEKFPEEWQKNLQDFQRMCVIRCIRPDKVVPAVQDFVRIHLGQKYIEPPPFDLAKSYLDSTCTTPIIFVLSPGSDPMSSLSKYADDMGFGGAKMPSLSLGQGQGPYAVQNIQKGVKEGNWVVLQNCHLAPSWMPQLEKICEEFNPDTIHPDFRLWLTSYPSNQFPVTILQNGVKLTNEAPKGLRFNLLRSYLSDPIKDPEFFGNAKNPRPWKKLLFGLCFFHALVQERRKFGPLGWNIPYEFNETDLRISVQQLNMFLNQYDDVQFDAIKYLTGECNYGGRVTDDWDRRTLKTLLSQFYSPPVIDSDDFRFDDSGLYYAPPDGDYDSYMNYIQKLPLNADPNIFGFHANADITKDQNETNQLFENILLTQTKSKAKGGSGSTGKSPDDLVSEVASEILTKLPPNFNIEMAMRKYPTEYKQSMNTVLVQEMGRFNRLLISVRQSLIDVQKAIKGLVVMSAELEEVFGSMLKSKIPATWKKKSYPSLKPLGSYVNDFIARLKFLQKENMLSLTARTRVLSLLGAIERTNQCCPAHGGGLKSDYAFEMACSTVRFGPGVIQELGFDLRNLNCKNIALFTDERIRQLKSFENVLRALETKQIKYKIFDKIRVEPTDTSFKEAIHFACQEEFDGYVAVGGGSVMDTCKAANLFASAPNKEATDFLDYVNPPIGKGLPVRHTLKPCIAVPTTAGTGSETTGVAIFDYEELHAKTGIAHRSMRPTLGLIDPDFVQTMPSRVAANSGFDVLCHAIESYTAIPFNQRTPRPKDPIERPTYQGSNPISDIWSIQSLRAVAKYLKRSIVYENDDAEARTQMHLASTMAGIGFGNAGVHLCHGMSYGISGHVRTYHAKDYPTDHPIIPHGLSVVMTSPAVFEFTAPACPERHLEVASILATGGETKSKFLNRPHKDAGKILSDVLRQFLYDVHVDNGLQALGYTNSDIPALVKATIPQQRVTKLAPLTHTQEDLARLFENSMKLF</sequence>
<comment type="similarity">
    <text evidence="5">Belongs to the dynein heavy chain family.</text>
</comment>
<evidence type="ECO:0000256" key="16">
    <source>
        <dbReference type="ARBA" id="ARBA00023017"/>
    </source>
</evidence>
<dbReference type="GO" id="GO:0051959">
    <property type="term" value="F:dynein light intermediate chain binding"/>
    <property type="evidence" value="ECO:0007669"/>
    <property type="project" value="InterPro"/>
</dbReference>
<dbReference type="SUPFAM" id="SSF56796">
    <property type="entry name" value="Dehydroquinate synthase-like"/>
    <property type="match status" value="1"/>
</dbReference>
<dbReference type="Pfam" id="PF17852">
    <property type="entry name" value="Dynein_AAA_lid"/>
    <property type="match status" value="1"/>
</dbReference>
<evidence type="ECO:0000256" key="23">
    <source>
        <dbReference type="ARBA" id="ARBA00049496"/>
    </source>
</evidence>
<dbReference type="GO" id="GO:0008569">
    <property type="term" value="F:minus-end-directed microtubule motor activity"/>
    <property type="evidence" value="ECO:0007669"/>
    <property type="project" value="InterPro"/>
</dbReference>
<dbReference type="Gene3D" id="3.20.180.20">
    <property type="entry name" value="Dynein heavy chain, N-terminal domain 2"/>
    <property type="match status" value="1"/>
</dbReference>
<dbReference type="FunFam" id="1.20.1270.280:FF:000001">
    <property type="entry name" value="dynein heavy chain 7, axonemal"/>
    <property type="match status" value="1"/>
</dbReference>
<keyword evidence="17 28" id="KW-0175">Coiled coil</keyword>
<evidence type="ECO:0000256" key="1">
    <source>
        <dbReference type="ARBA" id="ARBA00000813"/>
    </source>
</evidence>
<dbReference type="FunFam" id="3.40.50.300:FF:000044">
    <property type="entry name" value="Dynein heavy chain 5, axonemal"/>
    <property type="match status" value="1"/>
</dbReference>
<evidence type="ECO:0000256" key="10">
    <source>
        <dbReference type="ARBA" id="ARBA00022737"/>
    </source>
</evidence>
<evidence type="ECO:0000256" key="8">
    <source>
        <dbReference type="ARBA" id="ARBA00022490"/>
    </source>
</evidence>
<dbReference type="Pfam" id="PF18199">
    <property type="entry name" value="Dynein_C"/>
    <property type="match status" value="1"/>
</dbReference>
<evidence type="ECO:0000256" key="13">
    <source>
        <dbReference type="ARBA" id="ARBA00022846"/>
    </source>
</evidence>
<dbReference type="Pfam" id="PF17857">
    <property type="entry name" value="AAA_lid_1"/>
    <property type="match status" value="1"/>
</dbReference>
<keyword evidence="8" id="KW-0963">Cytoplasm</keyword>
<dbReference type="Proteomes" id="UP000663877">
    <property type="component" value="Unassembled WGS sequence"/>
</dbReference>
<dbReference type="EC" id="1.1.99.24" evidence="7"/>
<keyword evidence="15" id="KW-0560">Oxidoreductase</keyword>
<dbReference type="InterPro" id="IPR041228">
    <property type="entry name" value="Dynein_C"/>
</dbReference>
<keyword evidence="20" id="KW-0505">Motor protein</keyword>
<dbReference type="Gene3D" id="6.10.140.1060">
    <property type="match status" value="1"/>
</dbReference>
<dbReference type="Gene3D" id="1.10.287.2620">
    <property type="match status" value="1"/>
</dbReference>
<dbReference type="InterPro" id="IPR013602">
    <property type="entry name" value="Dynein_heavy_linker"/>
</dbReference>
<comment type="caution">
    <text evidence="31">The sequence shown here is derived from an EMBL/GenBank/DDBJ whole genome shotgun (WGS) entry which is preliminary data.</text>
</comment>
<evidence type="ECO:0000256" key="5">
    <source>
        <dbReference type="ARBA" id="ARBA00008887"/>
    </source>
</evidence>
<evidence type="ECO:0000256" key="9">
    <source>
        <dbReference type="ARBA" id="ARBA00022701"/>
    </source>
</evidence>
<evidence type="ECO:0000256" key="14">
    <source>
        <dbReference type="ARBA" id="ARBA00022946"/>
    </source>
</evidence>
<keyword evidence="12" id="KW-0067">ATP-binding</keyword>
<keyword evidence="21" id="KW-0206">Cytoskeleton</keyword>
<dbReference type="FunFam" id="1.20.58.1120:FF:000005">
    <property type="entry name" value="Dynein, axonemal, heavy chain 12"/>
    <property type="match status" value="1"/>
</dbReference>
<comment type="catalytic activity">
    <reaction evidence="23">
        <text>4-hydroxybutanoate + 2-oxoglutarate = (R)-2-hydroxyglutarate + succinate semialdehyde</text>
        <dbReference type="Rhea" id="RHEA:24734"/>
        <dbReference type="ChEBI" id="CHEBI:15801"/>
        <dbReference type="ChEBI" id="CHEBI:16724"/>
        <dbReference type="ChEBI" id="CHEBI:16810"/>
        <dbReference type="ChEBI" id="CHEBI:57706"/>
        <dbReference type="EC" id="1.1.99.24"/>
    </reaction>
</comment>
<dbReference type="InterPro" id="IPR056798">
    <property type="entry name" value="ADH_Fe_C"/>
</dbReference>